<name>A0AAU9T8R6_THLAR</name>
<sequence>MLDAEVTRPNIANFLRCLRDRTSTENPITEALYTPDNSTFVSSYVSYVKNKRELFLRAMPNITTEAKSGAKTIAVMFIAQFLGSSEKLIEIINNNLPELELKREDCYEMSWLNTTTFWADFPVGTPTSVLLKRPSDPPGAFFKSKSDYARAEYSSCSYNVIGFLVFQ</sequence>
<evidence type="ECO:0000313" key="1">
    <source>
        <dbReference type="EMBL" id="CAH2078428.1"/>
    </source>
</evidence>
<protein>
    <submittedName>
        <fullName evidence="1">Uncharacterized protein</fullName>
    </submittedName>
</protein>
<proteinExistence type="predicted"/>
<dbReference type="Gene3D" id="3.40.462.20">
    <property type="match status" value="1"/>
</dbReference>
<gene>
    <name evidence="1" type="ORF">TAV2_LOCUS23856</name>
</gene>
<dbReference type="PANTHER" id="PTHR32448">
    <property type="entry name" value="OS08G0158400 PROTEIN"/>
    <property type="match status" value="1"/>
</dbReference>
<dbReference type="EMBL" id="OU466863">
    <property type="protein sequence ID" value="CAH2078428.1"/>
    <property type="molecule type" value="Genomic_DNA"/>
</dbReference>
<reference evidence="1 2" key="1">
    <citation type="submission" date="2022-03" db="EMBL/GenBank/DDBJ databases">
        <authorList>
            <person name="Nunn A."/>
            <person name="Chopra R."/>
            <person name="Nunn A."/>
            <person name="Contreras Garrido A."/>
        </authorList>
    </citation>
    <scope>NUCLEOTIDE SEQUENCE [LARGE SCALE GENOMIC DNA]</scope>
</reference>
<accession>A0AAU9T8R6</accession>
<keyword evidence="2" id="KW-1185">Reference proteome</keyword>
<organism evidence="1 2">
    <name type="scientific">Thlaspi arvense</name>
    <name type="common">Field penny-cress</name>
    <dbReference type="NCBI Taxonomy" id="13288"/>
    <lineage>
        <taxon>Eukaryota</taxon>
        <taxon>Viridiplantae</taxon>
        <taxon>Streptophyta</taxon>
        <taxon>Embryophyta</taxon>
        <taxon>Tracheophyta</taxon>
        <taxon>Spermatophyta</taxon>
        <taxon>Magnoliopsida</taxon>
        <taxon>eudicotyledons</taxon>
        <taxon>Gunneridae</taxon>
        <taxon>Pentapetalae</taxon>
        <taxon>rosids</taxon>
        <taxon>malvids</taxon>
        <taxon>Brassicales</taxon>
        <taxon>Brassicaceae</taxon>
        <taxon>Thlaspideae</taxon>
        <taxon>Thlaspi</taxon>
    </lineage>
</organism>
<evidence type="ECO:0000313" key="2">
    <source>
        <dbReference type="Proteomes" id="UP000836841"/>
    </source>
</evidence>
<dbReference type="Proteomes" id="UP000836841">
    <property type="component" value="Chromosome 7"/>
</dbReference>
<dbReference type="AlphaFoldDB" id="A0AAU9T8R6"/>